<evidence type="ECO:0000313" key="6">
    <source>
        <dbReference type="EMBL" id="RPD64075.1"/>
    </source>
</evidence>
<keyword evidence="1" id="KW-0479">Metal-binding</keyword>
<dbReference type="AlphaFoldDB" id="A0A5C2SJN5"/>
<dbReference type="SUPFAM" id="SSF144232">
    <property type="entry name" value="HIT/MYND zinc finger-like"/>
    <property type="match status" value="1"/>
</dbReference>
<keyword evidence="3" id="KW-0862">Zinc</keyword>
<reference evidence="6" key="1">
    <citation type="journal article" date="2018" name="Genome Biol. Evol.">
        <title>Genomics and development of Lentinus tigrinus, a white-rot wood-decaying mushroom with dimorphic fruiting bodies.</title>
        <authorList>
            <person name="Wu B."/>
            <person name="Xu Z."/>
            <person name="Knudson A."/>
            <person name="Carlson A."/>
            <person name="Chen N."/>
            <person name="Kovaka S."/>
            <person name="LaButti K."/>
            <person name="Lipzen A."/>
            <person name="Pennachio C."/>
            <person name="Riley R."/>
            <person name="Schakwitz W."/>
            <person name="Umezawa K."/>
            <person name="Ohm R.A."/>
            <person name="Grigoriev I.V."/>
            <person name="Nagy L.G."/>
            <person name="Gibbons J."/>
            <person name="Hibbett D."/>
        </authorList>
    </citation>
    <scope>NUCLEOTIDE SEQUENCE [LARGE SCALE GENOMIC DNA]</scope>
    <source>
        <strain evidence="6">ALCF2SS1-6</strain>
    </source>
</reference>
<evidence type="ECO:0000313" key="7">
    <source>
        <dbReference type="Proteomes" id="UP000313359"/>
    </source>
</evidence>
<sequence>MDNPLKDYRTILGDSTQCDACGAQGYKAYNKLRKCGGCSLAVYCSKECQRKAWPTHKSWCRTRDRGVNPNAVIEQWARMRVDLPDDCTSRIEDFSCRATVVADFHKFADYHRRTLEHIAIATLFLNMTPTDAELLRRGELLLCMDLTPIRTVKAGSSRGPAHSWLLCNLPQLRAVQDELVQPEFASVWSAQAMQSKIVDDAYRGRFGSEYGGLCFIVYRVGVAQEFQQMPVLLPKNPAALSKASTKDALTDYMRFLKGCLNCGVVLQTSKEDEVVAQPGELHLVKTRSKETWTWRPVPVPWPSVHREISRCSGYTPKSGMSPPQLMKFFASL</sequence>
<feature type="domain" description="MYND-type" evidence="5">
    <location>
        <begin position="18"/>
        <end position="60"/>
    </location>
</feature>
<dbReference type="PROSITE" id="PS01360">
    <property type="entry name" value="ZF_MYND_1"/>
    <property type="match status" value="1"/>
</dbReference>
<dbReference type="OrthoDB" id="2738218at2759"/>
<keyword evidence="2 4" id="KW-0863">Zinc-finger</keyword>
<protein>
    <recommendedName>
        <fullName evidence="5">MYND-type domain-containing protein</fullName>
    </recommendedName>
</protein>
<keyword evidence="7" id="KW-1185">Reference proteome</keyword>
<dbReference type="Gene3D" id="6.10.140.2220">
    <property type="match status" value="1"/>
</dbReference>
<evidence type="ECO:0000256" key="3">
    <source>
        <dbReference type="ARBA" id="ARBA00022833"/>
    </source>
</evidence>
<accession>A0A5C2SJN5</accession>
<evidence type="ECO:0000256" key="4">
    <source>
        <dbReference type="PROSITE-ProRule" id="PRU00134"/>
    </source>
</evidence>
<name>A0A5C2SJN5_9APHY</name>
<dbReference type="PROSITE" id="PS50865">
    <property type="entry name" value="ZF_MYND_2"/>
    <property type="match status" value="1"/>
</dbReference>
<dbReference type="InterPro" id="IPR002893">
    <property type="entry name" value="Znf_MYND"/>
</dbReference>
<evidence type="ECO:0000256" key="2">
    <source>
        <dbReference type="ARBA" id="ARBA00022771"/>
    </source>
</evidence>
<proteinExistence type="predicted"/>
<dbReference type="Pfam" id="PF01753">
    <property type="entry name" value="zf-MYND"/>
    <property type="match status" value="1"/>
</dbReference>
<gene>
    <name evidence="6" type="ORF">L227DRAFT_560860</name>
</gene>
<organism evidence="6 7">
    <name type="scientific">Lentinus tigrinus ALCF2SS1-6</name>
    <dbReference type="NCBI Taxonomy" id="1328759"/>
    <lineage>
        <taxon>Eukaryota</taxon>
        <taxon>Fungi</taxon>
        <taxon>Dikarya</taxon>
        <taxon>Basidiomycota</taxon>
        <taxon>Agaricomycotina</taxon>
        <taxon>Agaricomycetes</taxon>
        <taxon>Polyporales</taxon>
        <taxon>Polyporaceae</taxon>
        <taxon>Lentinus</taxon>
    </lineage>
</organism>
<dbReference type="GO" id="GO:0008270">
    <property type="term" value="F:zinc ion binding"/>
    <property type="evidence" value="ECO:0007669"/>
    <property type="project" value="UniProtKB-KW"/>
</dbReference>
<dbReference type="Proteomes" id="UP000313359">
    <property type="component" value="Unassembled WGS sequence"/>
</dbReference>
<dbReference type="EMBL" id="ML122254">
    <property type="protein sequence ID" value="RPD64075.1"/>
    <property type="molecule type" value="Genomic_DNA"/>
</dbReference>
<evidence type="ECO:0000259" key="5">
    <source>
        <dbReference type="PROSITE" id="PS50865"/>
    </source>
</evidence>
<evidence type="ECO:0000256" key="1">
    <source>
        <dbReference type="ARBA" id="ARBA00022723"/>
    </source>
</evidence>